<reference evidence="3" key="1">
    <citation type="submission" date="2018-09" db="EMBL/GenBank/DDBJ databases">
        <authorList>
            <person name="Livingstone P.G."/>
            <person name="Whitworth D.E."/>
        </authorList>
    </citation>
    <scope>NUCLEOTIDE SEQUENCE [LARGE SCALE GENOMIC DNA]</scope>
    <source>
        <strain evidence="3">CA040B</strain>
    </source>
</reference>
<dbReference type="AlphaFoldDB" id="A0A3A8NK69"/>
<protein>
    <recommendedName>
        <fullName evidence="4">Lipoprotein</fullName>
    </recommendedName>
</protein>
<dbReference type="Proteomes" id="UP000273405">
    <property type="component" value="Unassembled WGS sequence"/>
</dbReference>
<evidence type="ECO:0000313" key="2">
    <source>
        <dbReference type="EMBL" id="RKH42581.1"/>
    </source>
</evidence>
<sequence>MQIKARISALLAVAMLAAGCGEGDVPMNEQSNVETRVEVAGTYSSLDGQTCTVGGVSPQLAALSKGPYHNCQGGTMPRTDVQSGTQFWSGCCGDLLRTCKVTGYSTQNTLICM</sequence>
<feature type="signal peptide" evidence="1">
    <location>
        <begin position="1"/>
        <end position="20"/>
    </location>
</feature>
<keyword evidence="1" id="KW-0732">Signal</keyword>
<name>A0A3A8NK69_9BACT</name>
<dbReference type="EMBL" id="RAWG01000084">
    <property type="protein sequence ID" value="RKH42581.1"/>
    <property type="molecule type" value="Genomic_DNA"/>
</dbReference>
<evidence type="ECO:0000256" key="1">
    <source>
        <dbReference type="SAM" id="SignalP"/>
    </source>
</evidence>
<keyword evidence="3" id="KW-1185">Reference proteome</keyword>
<organism evidence="2 3">
    <name type="scientific">Corallococcus sicarius</name>
    <dbReference type="NCBI Taxonomy" id="2316726"/>
    <lineage>
        <taxon>Bacteria</taxon>
        <taxon>Pseudomonadati</taxon>
        <taxon>Myxococcota</taxon>
        <taxon>Myxococcia</taxon>
        <taxon>Myxococcales</taxon>
        <taxon>Cystobacterineae</taxon>
        <taxon>Myxococcaceae</taxon>
        <taxon>Corallococcus</taxon>
    </lineage>
</organism>
<gene>
    <name evidence="2" type="ORF">D7X12_15355</name>
</gene>
<proteinExistence type="predicted"/>
<evidence type="ECO:0000313" key="3">
    <source>
        <dbReference type="Proteomes" id="UP000273405"/>
    </source>
</evidence>
<accession>A0A3A8NK69</accession>
<comment type="caution">
    <text evidence="2">The sequence shown here is derived from an EMBL/GenBank/DDBJ whole genome shotgun (WGS) entry which is preliminary data.</text>
</comment>
<evidence type="ECO:0008006" key="4">
    <source>
        <dbReference type="Google" id="ProtNLM"/>
    </source>
</evidence>
<dbReference type="PROSITE" id="PS51257">
    <property type="entry name" value="PROKAR_LIPOPROTEIN"/>
    <property type="match status" value="1"/>
</dbReference>
<feature type="chain" id="PRO_5017453945" description="Lipoprotein" evidence="1">
    <location>
        <begin position="21"/>
        <end position="113"/>
    </location>
</feature>